<dbReference type="GO" id="GO:0050660">
    <property type="term" value="F:flavin adenine dinucleotide binding"/>
    <property type="evidence" value="ECO:0007669"/>
    <property type="project" value="InterPro"/>
</dbReference>
<gene>
    <name evidence="10" type="ORF">DM868_07045</name>
</gene>
<organism evidence="10 11">
    <name type="scientific">Natronomonas salsuginis</name>
    <dbReference type="NCBI Taxonomy" id="2217661"/>
    <lineage>
        <taxon>Archaea</taxon>
        <taxon>Methanobacteriati</taxon>
        <taxon>Methanobacteriota</taxon>
        <taxon>Stenosarchaea group</taxon>
        <taxon>Halobacteria</taxon>
        <taxon>Halobacteriales</taxon>
        <taxon>Natronomonadaceae</taxon>
        <taxon>Natronomonas</taxon>
    </lineage>
</organism>
<dbReference type="GO" id="GO:0003995">
    <property type="term" value="F:acyl-CoA dehydrogenase activity"/>
    <property type="evidence" value="ECO:0007669"/>
    <property type="project" value="InterPro"/>
</dbReference>
<comment type="caution">
    <text evidence="10">The sequence shown here is derived from an EMBL/GenBank/DDBJ whole genome shotgun (WGS) entry which is preliminary data.</text>
</comment>
<dbReference type="FunFam" id="1.20.140.10:FF:000004">
    <property type="entry name" value="Acyl-CoA dehydrogenase FadE25"/>
    <property type="match status" value="1"/>
</dbReference>
<evidence type="ECO:0000256" key="4">
    <source>
        <dbReference type="ARBA" id="ARBA00022827"/>
    </source>
</evidence>
<evidence type="ECO:0000256" key="2">
    <source>
        <dbReference type="ARBA" id="ARBA00009347"/>
    </source>
</evidence>
<evidence type="ECO:0000259" key="7">
    <source>
        <dbReference type="Pfam" id="PF00441"/>
    </source>
</evidence>
<dbReference type="InterPro" id="IPR006089">
    <property type="entry name" value="Acyl-CoA_DH_CS"/>
</dbReference>
<dbReference type="PANTHER" id="PTHR43884:SF12">
    <property type="entry name" value="ISOVALERYL-COA DEHYDROGENASE, MITOCHONDRIAL-RELATED"/>
    <property type="match status" value="1"/>
</dbReference>
<keyword evidence="11" id="KW-1185">Reference proteome</keyword>
<dbReference type="InterPro" id="IPR009075">
    <property type="entry name" value="AcylCo_DH/oxidase_C"/>
</dbReference>
<dbReference type="RefSeq" id="WP_137276161.1">
    <property type="nucleotide sequence ID" value="NZ_QKNX01000002.1"/>
</dbReference>
<dbReference type="InterPro" id="IPR036250">
    <property type="entry name" value="AcylCo_DH-like_C"/>
</dbReference>
<dbReference type="PIRSF" id="PIRSF016578">
    <property type="entry name" value="HsaA"/>
    <property type="match status" value="1"/>
</dbReference>
<dbReference type="InterPro" id="IPR009100">
    <property type="entry name" value="AcylCoA_DH/oxidase_NM_dom_sf"/>
</dbReference>
<protein>
    <submittedName>
        <fullName evidence="10">Acyl-CoA dehydrogenase</fullName>
    </submittedName>
</protein>
<dbReference type="Pfam" id="PF02771">
    <property type="entry name" value="Acyl-CoA_dh_N"/>
    <property type="match status" value="1"/>
</dbReference>
<dbReference type="Gene3D" id="1.10.540.10">
    <property type="entry name" value="Acyl-CoA dehydrogenase/oxidase, N-terminal domain"/>
    <property type="match status" value="1"/>
</dbReference>
<dbReference type="FunFam" id="2.40.110.10:FF:000002">
    <property type="entry name" value="Acyl-CoA dehydrogenase fadE12"/>
    <property type="match status" value="1"/>
</dbReference>
<dbReference type="Proteomes" id="UP000308037">
    <property type="component" value="Unassembled WGS sequence"/>
</dbReference>
<dbReference type="OrthoDB" id="275197at2157"/>
<dbReference type="Gene3D" id="2.40.110.10">
    <property type="entry name" value="Butyryl-CoA Dehydrogenase, subunit A, domain 2"/>
    <property type="match status" value="1"/>
</dbReference>
<dbReference type="EMBL" id="QKNX01000002">
    <property type="protein sequence ID" value="TKR26245.1"/>
    <property type="molecule type" value="Genomic_DNA"/>
</dbReference>
<feature type="domain" description="Acyl-CoA dehydrogenase/oxidase C-terminal" evidence="7">
    <location>
        <begin position="235"/>
        <end position="384"/>
    </location>
</feature>
<evidence type="ECO:0000313" key="10">
    <source>
        <dbReference type="EMBL" id="TKR26245.1"/>
    </source>
</evidence>
<evidence type="ECO:0000256" key="5">
    <source>
        <dbReference type="ARBA" id="ARBA00023002"/>
    </source>
</evidence>
<keyword evidence="4 6" id="KW-0274">FAD</keyword>
<dbReference type="InterPro" id="IPR013786">
    <property type="entry name" value="AcylCoA_DH/ox_N"/>
</dbReference>
<feature type="domain" description="Acyl-CoA oxidase/dehydrogenase middle" evidence="8">
    <location>
        <begin position="126"/>
        <end position="206"/>
    </location>
</feature>
<dbReference type="SUPFAM" id="SSF56645">
    <property type="entry name" value="Acyl-CoA dehydrogenase NM domain-like"/>
    <property type="match status" value="1"/>
</dbReference>
<keyword evidence="3 6" id="KW-0285">Flavoprotein</keyword>
<dbReference type="Pfam" id="PF02770">
    <property type="entry name" value="Acyl-CoA_dh_M"/>
    <property type="match status" value="1"/>
</dbReference>
<evidence type="ECO:0000259" key="8">
    <source>
        <dbReference type="Pfam" id="PF02770"/>
    </source>
</evidence>
<feature type="domain" description="Acyl-CoA dehydrogenase/oxidase N-terminal" evidence="9">
    <location>
        <begin position="8"/>
        <end position="122"/>
    </location>
</feature>
<reference evidence="10 11" key="1">
    <citation type="submission" date="2019-04" db="EMBL/GenBank/DDBJ databases">
        <title>Natronomonas sp. F20-122 a newhaloarchaeon isolated from a saline saltern of Isla Bacuta, Huelva, Spain.</title>
        <authorList>
            <person name="Duran-Viseras A."/>
            <person name="Sanchez-Porro C."/>
            <person name="Ventosa A."/>
        </authorList>
    </citation>
    <scope>NUCLEOTIDE SEQUENCE [LARGE SCALE GENOMIC DNA]</scope>
    <source>
        <strain evidence="10 11">F20-122</strain>
    </source>
</reference>
<evidence type="ECO:0000256" key="1">
    <source>
        <dbReference type="ARBA" id="ARBA00001974"/>
    </source>
</evidence>
<dbReference type="AlphaFoldDB" id="A0A4U5JCA1"/>
<proteinExistence type="inferred from homology"/>
<dbReference type="InterPro" id="IPR046373">
    <property type="entry name" value="Acyl-CoA_Oxase/DH_mid-dom_sf"/>
</dbReference>
<dbReference type="PROSITE" id="PS00073">
    <property type="entry name" value="ACYL_COA_DH_2"/>
    <property type="match status" value="1"/>
</dbReference>
<dbReference type="InterPro" id="IPR037069">
    <property type="entry name" value="AcylCoA_DH/ox_N_sf"/>
</dbReference>
<accession>A0A4U5JCA1</accession>
<dbReference type="SUPFAM" id="SSF47203">
    <property type="entry name" value="Acyl-CoA dehydrogenase C-terminal domain-like"/>
    <property type="match status" value="1"/>
</dbReference>
<evidence type="ECO:0000256" key="6">
    <source>
        <dbReference type="RuleBase" id="RU362125"/>
    </source>
</evidence>
<sequence>MNRDYALTEEHEELREEVRSFAEAEIKPEIERYRESGAFPHNVLDRVAEAGYRGYPYPERYGGEGEELDARAMAIIQEELSRVWKYPAGVLNVSWALVGNPIYEEGTERQREEWLGGLLTGELLGALSMTEPEAGSDVTRATTTAERDGDEWVINGHKHWTSYGEVADLIVVLAKTGDGGHDLSLFGVPMETPGERDGVEFVRNIRSMAGDYGVESEIKYHDLRVPEGNLIGEVDEGFKYAMAALDLGRIGTAAQGVGLAQGAYEAAREYADSREQFDRPIRTFQGVGFKIADMCMDVDAARLLTLQAAGTMDRGERKQASFEAAKAKTYATDVAMDVTTEAVQVHGGVGYSTDYPVERFMREAKGTQIYEGTNEINRQVILNQLYG</sequence>
<evidence type="ECO:0000313" key="11">
    <source>
        <dbReference type="Proteomes" id="UP000308037"/>
    </source>
</evidence>
<dbReference type="InterPro" id="IPR006091">
    <property type="entry name" value="Acyl-CoA_Oxase/DH_mid-dom"/>
</dbReference>
<comment type="cofactor">
    <cofactor evidence="1 6">
        <name>FAD</name>
        <dbReference type="ChEBI" id="CHEBI:57692"/>
    </cofactor>
</comment>
<comment type="similarity">
    <text evidence="2 6">Belongs to the acyl-CoA dehydrogenase family.</text>
</comment>
<evidence type="ECO:0000256" key="3">
    <source>
        <dbReference type="ARBA" id="ARBA00022630"/>
    </source>
</evidence>
<name>A0A4U5JCA1_9EURY</name>
<dbReference type="PANTHER" id="PTHR43884">
    <property type="entry name" value="ACYL-COA DEHYDROGENASE"/>
    <property type="match status" value="1"/>
</dbReference>
<evidence type="ECO:0000259" key="9">
    <source>
        <dbReference type="Pfam" id="PF02771"/>
    </source>
</evidence>
<dbReference type="Gene3D" id="1.20.140.10">
    <property type="entry name" value="Butyryl-CoA Dehydrogenase, subunit A, domain 3"/>
    <property type="match status" value="1"/>
</dbReference>
<keyword evidence="5 6" id="KW-0560">Oxidoreductase</keyword>
<dbReference type="Pfam" id="PF00441">
    <property type="entry name" value="Acyl-CoA_dh_1"/>
    <property type="match status" value="1"/>
</dbReference>